<dbReference type="PANTHER" id="PTHR23410">
    <property type="entry name" value="RIBOSOMAL PROTEIN L5-RELATED"/>
    <property type="match status" value="1"/>
</dbReference>
<comment type="subcellular location">
    <subcellularLocation>
        <location evidence="1">Cytoplasm</location>
    </subcellularLocation>
</comment>
<feature type="domain" description="Large ribosomal subunit protein uL18 C-terminal eukaryotes" evidence="6">
    <location>
        <begin position="242"/>
        <end position="295"/>
    </location>
</feature>
<dbReference type="GO" id="GO:0008097">
    <property type="term" value="F:5S rRNA binding"/>
    <property type="evidence" value="ECO:0007669"/>
    <property type="project" value="EnsemblFungi"/>
</dbReference>
<keyword evidence="4" id="KW-0689">Ribosomal protein</keyword>
<keyword evidence="3" id="KW-0963">Cytoplasm</keyword>
<accession>A0A059F0M7</accession>
<proteinExistence type="inferred from homology"/>
<evidence type="ECO:0000259" key="6">
    <source>
        <dbReference type="Pfam" id="PF14204"/>
    </source>
</evidence>
<dbReference type="OrthoDB" id="1618453at2759"/>
<evidence type="ECO:0000256" key="2">
    <source>
        <dbReference type="ARBA" id="ARBA00007116"/>
    </source>
</evidence>
<reference evidence="7 8" key="2">
    <citation type="submission" date="2014-03" db="EMBL/GenBank/DDBJ databases">
        <title>The Genome Sequence of Anncaliia algerae insect isolate PRA339.</title>
        <authorList>
            <consortium name="The Broad Institute Genome Sequencing Platform"/>
            <consortium name="The Broad Institute Genome Sequencing Center for Infectious Disease"/>
            <person name="Cuomo C."/>
            <person name="Becnel J."/>
            <person name="Sanscrainte N."/>
            <person name="Walker B."/>
            <person name="Young S.K."/>
            <person name="Zeng Q."/>
            <person name="Gargeya S."/>
            <person name="Fitzgerald M."/>
            <person name="Haas B."/>
            <person name="Abouelleil A."/>
            <person name="Alvarado L."/>
            <person name="Arachchi H.M."/>
            <person name="Berlin A.M."/>
            <person name="Chapman S.B."/>
            <person name="Dewar J."/>
            <person name="Goldberg J."/>
            <person name="Griggs A."/>
            <person name="Gujja S."/>
            <person name="Hansen M."/>
            <person name="Howarth C."/>
            <person name="Imamovic A."/>
            <person name="Larimer J."/>
            <person name="McCowan C."/>
            <person name="Murphy C."/>
            <person name="Neiman D."/>
            <person name="Pearson M."/>
            <person name="Priest M."/>
            <person name="Roberts A."/>
            <person name="Saif S."/>
            <person name="Shea T."/>
            <person name="Sisk P."/>
            <person name="Sykes S."/>
            <person name="Wortman J."/>
            <person name="Nusbaum C."/>
            <person name="Birren B."/>
        </authorList>
    </citation>
    <scope>NUCLEOTIDE SEQUENCE [LARGE SCALE GENOMIC DNA]</scope>
    <source>
        <strain evidence="7 8">PRA339</strain>
    </source>
</reference>
<protein>
    <recommendedName>
        <fullName evidence="6">Large ribosomal subunit protein uL18 C-terminal eukaryotes domain-containing protein</fullName>
    </recommendedName>
</protein>
<dbReference type="HOGENOM" id="CLU_056222_1_0_1"/>
<name>A0A059F0M7_9MICR</name>
<dbReference type="InterPro" id="IPR025607">
    <property type="entry name" value="Ribosomal_uL18_C_euk"/>
</dbReference>
<dbReference type="GO" id="GO:0022625">
    <property type="term" value="C:cytosolic large ribosomal subunit"/>
    <property type="evidence" value="ECO:0007669"/>
    <property type="project" value="EnsemblFungi"/>
</dbReference>
<dbReference type="GO" id="GO:0006412">
    <property type="term" value="P:translation"/>
    <property type="evidence" value="ECO:0007669"/>
    <property type="project" value="InterPro"/>
</dbReference>
<dbReference type="HAMAP" id="MF_01337_A">
    <property type="entry name" value="Ribosomal_uL18_A"/>
    <property type="match status" value="1"/>
</dbReference>
<keyword evidence="8" id="KW-1185">Reference proteome</keyword>
<dbReference type="GO" id="GO:0003735">
    <property type="term" value="F:structural constituent of ribosome"/>
    <property type="evidence" value="ECO:0007669"/>
    <property type="project" value="InterPro"/>
</dbReference>
<evidence type="ECO:0000256" key="3">
    <source>
        <dbReference type="ARBA" id="ARBA00022490"/>
    </source>
</evidence>
<dbReference type="STRING" id="1288291.A0A059F0M7"/>
<dbReference type="Proteomes" id="UP000030655">
    <property type="component" value="Unassembled WGS sequence"/>
</dbReference>
<dbReference type="VEuPathDB" id="MicrosporidiaDB:H312_02061"/>
<gene>
    <name evidence="7" type="ORF">H312_02061</name>
</gene>
<dbReference type="InterPro" id="IPR005485">
    <property type="entry name" value="Rbsml_uL18_euk_arch"/>
</dbReference>
<dbReference type="Gene3D" id="3.30.420.100">
    <property type="match status" value="1"/>
</dbReference>
<dbReference type="Pfam" id="PF14204">
    <property type="entry name" value="Ribosomal_L18_c"/>
    <property type="match status" value="1"/>
</dbReference>
<dbReference type="PANTHER" id="PTHR23410:SF12">
    <property type="entry name" value="LARGE RIBOSOMAL SUBUNIT PROTEIN UL18"/>
    <property type="match status" value="1"/>
</dbReference>
<reference evidence="8" key="1">
    <citation type="submission" date="2013-02" db="EMBL/GenBank/DDBJ databases">
        <authorList>
            <consortium name="The Broad Institute Genome Sequencing Platform"/>
            <person name="Cuomo C."/>
            <person name="Becnel J."/>
            <person name="Sanscrainte N."/>
            <person name="Walker B."/>
            <person name="Young S.K."/>
            <person name="Zeng Q."/>
            <person name="Gargeya S."/>
            <person name="Fitzgerald M."/>
            <person name="Haas B."/>
            <person name="Abouelleil A."/>
            <person name="Alvarado L."/>
            <person name="Arachchi H.M."/>
            <person name="Berlin A.M."/>
            <person name="Chapman S.B."/>
            <person name="Dewar J."/>
            <person name="Goldberg J."/>
            <person name="Griggs A."/>
            <person name="Gujja S."/>
            <person name="Hansen M."/>
            <person name="Howarth C."/>
            <person name="Imamovic A."/>
            <person name="Larimer J."/>
            <person name="McCowan C."/>
            <person name="Murphy C."/>
            <person name="Neiman D."/>
            <person name="Pearson M."/>
            <person name="Priest M."/>
            <person name="Roberts A."/>
            <person name="Saif S."/>
            <person name="Shea T."/>
            <person name="Sisk P."/>
            <person name="Sykes S."/>
            <person name="Wortman J."/>
            <person name="Nusbaum C."/>
            <person name="Birren B."/>
        </authorList>
    </citation>
    <scope>NUCLEOTIDE SEQUENCE [LARGE SCALE GENOMIC DNA]</scope>
    <source>
        <strain evidence="8">PRA339</strain>
    </source>
</reference>
<dbReference type="AlphaFoldDB" id="A0A059F0M7"/>
<evidence type="ECO:0000313" key="8">
    <source>
        <dbReference type="Proteomes" id="UP000030655"/>
    </source>
</evidence>
<dbReference type="InterPro" id="IPR057268">
    <property type="entry name" value="Ribosomal_L18"/>
</dbReference>
<dbReference type="CDD" id="cd00432">
    <property type="entry name" value="Ribosomal_L18_L5e"/>
    <property type="match status" value="1"/>
</dbReference>
<evidence type="ECO:0000256" key="1">
    <source>
        <dbReference type="ARBA" id="ARBA00004496"/>
    </source>
</evidence>
<sequence length="300" mass="33905">MAIRTSKKAANVVNGVKTKKYLSRFQTKLRRRREGKTDYKHRSAMIRQDANKQGAVKNRIVVRITNKKIICQVVKAYVVGDRTIVSADSTELKKYGINFGLTNYSAAYATGLLLARRMLAKQNLAEEFPAKEADGEYNVVECNEEGKKPLTCYLDIGLNRSTKGAKVFAAMKGCSDGGLRVPHSPDKFAGFSDGKLNSEVLRNQIFGKNVADYMKLLMENDTVKYKKQFSDYIKKGINPEDLEGIYEKAFTQIVNDPSRDDKVQKDYSSFARYKVKKLTLEERKARILAKKQALSAEQKN</sequence>
<dbReference type="Pfam" id="PF17144">
    <property type="entry name" value="Ribosomal_L5e"/>
    <property type="match status" value="1"/>
</dbReference>
<dbReference type="SUPFAM" id="SSF53137">
    <property type="entry name" value="Translational machinery components"/>
    <property type="match status" value="1"/>
</dbReference>
<evidence type="ECO:0000313" key="7">
    <source>
        <dbReference type="EMBL" id="KCZ80526.1"/>
    </source>
</evidence>
<dbReference type="GO" id="GO:0000027">
    <property type="term" value="P:ribosomal large subunit assembly"/>
    <property type="evidence" value="ECO:0007669"/>
    <property type="project" value="EnsemblFungi"/>
</dbReference>
<keyword evidence="5" id="KW-0687">Ribonucleoprotein</keyword>
<dbReference type="PRINTS" id="PR00058">
    <property type="entry name" value="RIBOSOMALL5"/>
</dbReference>
<evidence type="ECO:0000256" key="4">
    <source>
        <dbReference type="ARBA" id="ARBA00022980"/>
    </source>
</evidence>
<evidence type="ECO:0000256" key="5">
    <source>
        <dbReference type="ARBA" id="ARBA00023274"/>
    </source>
</evidence>
<organism evidence="7 8">
    <name type="scientific">Anncaliia algerae PRA339</name>
    <dbReference type="NCBI Taxonomy" id="1288291"/>
    <lineage>
        <taxon>Eukaryota</taxon>
        <taxon>Fungi</taxon>
        <taxon>Fungi incertae sedis</taxon>
        <taxon>Microsporidia</taxon>
        <taxon>Tubulinosematoidea</taxon>
        <taxon>Tubulinosematidae</taxon>
        <taxon>Anncaliia</taxon>
    </lineage>
</organism>
<dbReference type="EMBL" id="KK365176">
    <property type="protein sequence ID" value="KCZ80526.1"/>
    <property type="molecule type" value="Genomic_DNA"/>
</dbReference>
<comment type="similarity">
    <text evidence="2">Belongs to the universal ribosomal protein uL18 family.</text>
</comment>